<dbReference type="Proteomes" id="UP000713222">
    <property type="component" value="Unassembled WGS sequence"/>
</dbReference>
<evidence type="ECO:0000256" key="1">
    <source>
        <dbReference type="ARBA" id="ARBA00000085"/>
    </source>
</evidence>
<dbReference type="InterPro" id="IPR003661">
    <property type="entry name" value="HisK_dim/P_dom"/>
</dbReference>
<dbReference type="GO" id="GO:0000155">
    <property type="term" value="F:phosphorelay sensor kinase activity"/>
    <property type="evidence" value="ECO:0007669"/>
    <property type="project" value="InterPro"/>
</dbReference>
<evidence type="ECO:0000256" key="8">
    <source>
        <dbReference type="ARBA" id="ARBA00022777"/>
    </source>
</evidence>
<keyword evidence="8" id="KW-0418">Kinase</keyword>
<dbReference type="CDD" id="cd00082">
    <property type="entry name" value="HisKA"/>
    <property type="match status" value="1"/>
</dbReference>
<dbReference type="Gene3D" id="3.30.565.10">
    <property type="entry name" value="Histidine kinase-like ATPase, C-terminal domain"/>
    <property type="match status" value="1"/>
</dbReference>
<dbReference type="EMBL" id="RGGN01000002">
    <property type="protein sequence ID" value="NCU62500.1"/>
    <property type="molecule type" value="Genomic_DNA"/>
</dbReference>
<feature type="domain" description="Histidine kinase" evidence="12">
    <location>
        <begin position="179"/>
        <end position="397"/>
    </location>
</feature>
<dbReference type="FunFam" id="3.30.565.10:FF:000006">
    <property type="entry name" value="Sensor histidine kinase WalK"/>
    <property type="match status" value="1"/>
</dbReference>
<organism evidence="16 17">
    <name type="scientific">Candidatus Fonsibacter lacus</name>
    <dbReference type="NCBI Taxonomy" id="2576439"/>
    <lineage>
        <taxon>Bacteria</taxon>
        <taxon>Pseudomonadati</taxon>
        <taxon>Pseudomonadota</taxon>
        <taxon>Alphaproteobacteria</taxon>
        <taxon>Candidatus Pelagibacterales</taxon>
        <taxon>Candidatus Pelagibacterales incertae sedis</taxon>
        <taxon>Candidatus Fonsibacter</taxon>
    </lineage>
</organism>
<comment type="caution">
    <text evidence="16">The sequence shown here is derived from an EMBL/GenBank/DDBJ whole genome shotgun (WGS) entry which is preliminary data.</text>
</comment>
<dbReference type="SMART" id="SM00387">
    <property type="entry name" value="HATPase_c"/>
    <property type="match status" value="1"/>
</dbReference>
<dbReference type="SUPFAM" id="SSF47384">
    <property type="entry name" value="Homodimeric domain of signal transducing histidine kinase"/>
    <property type="match status" value="1"/>
</dbReference>
<dbReference type="Pfam" id="PF00512">
    <property type="entry name" value="HisKA"/>
    <property type="match status" value="1"/>
</dbReference>
<dbReference type="GO" id="GO:0004721">
    <property type="term" value="F:phosphoprotein phosphatase activity"/>
    <property type="evidence" value="ECO:0007669"/>
    <property type="project" value="TreeGrafter"/>
</dbReference>
<comment type="catalytic activity">
    <reaction evidence="1">
        <text>ATP + protein L-histidine = ADP + protein N-phospho-L-histidine.</text>
        <dbReference type="EC" id="2.7.13.3"/>
    </reaction>
</comment>
<dbReference type="Proteomes" id="UP000747791">
    <property type="component" value="Unassembled WGS sequence"/>
</dbReference>
<evidence type="ECO:0000313" key="16">
    <source>
        <dbReference type="EMBL" id="NCU62500.1"/>
    </source>
</evidence>
<dbReference type="InterPro" id="IPR005467">
    <property type="entry name" value="His_kinase_dom"/>
</dbReference>
<evidence type="ECO:0000256" key="5">
    <source>
        <dbReference type="ARBA" id="ARBA00022553"/>
    </source>
</evidence>
<protein>
    <recommendedName>
        <fullName evidence="3">histidine kinase</fullName>
        <ecNumber evidence="3">2.7.13.3</ecNumber>
    </recommendedName>
</protein>
<evidence type="ECO:0000313" key="13">
    <source>
        <dbReference type="EMBL" id="NBN87706.1"/>
    </source>
</evidence>
<evidence type="ECO:0000256" key="11">
    <source>
        <dbReference type="ARBA" id="ARBA00023136"/>
    </source>
</evidence>
<accession>A0A845S4I8</accession>
<dbReference type="SUPFAM" id="SSF55874">
    <property type="entry name" value="ATPase domain of HSP90 chaperone/DNA topoisomerase II/histidine kinase"/>
    <property type="match status" value="1"/>
</dbReference>
<gene>
    <name evidence="13" type="ORF">EBV32_01250</name>
    <name evidence="16" type="ORF">EBV78_00150</name>
    <name evidence="14" type="ORF">EBX29_00290</name>
    <name evidence="15" type="ORF">EBX74_00305</name>
</gene>
<dbReference type="Pfam" id="PF02518">
    <property type="entry name" value="HATPase_c"/>
    <property type="match status" value="1"/>
</dbReference>
<dbReference type="Gene3D" id="1.10.287.130">
    <property type="match status" value="1"/>
</dbReference>
<evidence type="ECO:0000256" key="6">
    <source>
        <dbReference type="ARBA" id="ARBA00022679"/>
    </source>
</evidence>
<keyword evidence="10" id="KW-0902">Two-component regulatory system</keyword>
<evidence type="ECO:0000313" key="17">
    <source>
        <dbReference type="Proteomes" id="UP000572953"/>
    </source>
</evidence>
<dbReference type="EMBL" id="RGET01000009">
    <property type="protein sequence ID" value="NBN87706.1"/>
    <property type="molecule type" value="Genomic_DNA"/>
</dbReference>
<dbReference type="CDD" id="cd00075">
    <property type="entry name" value="HATPase"/>
    <property type="match status" value="1"/>
</dbReference>
<keyword evidence="5" id="KW-0597">Phosphoprotein</keyword>
<dbReference type="InterPro" id="IPR050351">
    <property type="entry name" value="BphY/WalK/GraS-like"/>
</dbReference>
<name>A0A845S4I8_9PROT</name>
<evidence type="ECO:0000256" key="7">
    <source>
        <dbReference type="ARBA" id="ARBA00022741"/>
    </source>
</evidence>
<dbReference type="PROSITE" id="PS50109">
    <property type="entry name" value="HIS_KIN"/>
    <property type="match status" value="1"/>
</dbReference>
<keyword evidence="4" id="KW-1003">Cell membrane</keyword>
<keyword evidence="9" id="KW-0067">ATP-binding</keyword>
<evidence type="ECO:0000313" key="14">
    <source>
        <dbReference type="EMBL" id="NCU50212.1"/>
    </source>
</evidence>
<dbReference type="InterPro" id="IPR003594">
    <property type="entry name" value="HATPase_dom"/>
</dbReference>
<keyword evidence="11" id="KW-0472">Membrane</keyword>
<evidence type="ECO:0000256" key="4">
    <source>
        <dbReference type="ARBA" id="ARBA00022475"/>
    </source>
</evidence>
<reference evidence="16 17" key="1">
    <citation type="submission" date="2018-10" db="EMBL/GenBank/DDBJ databases">
        <title>Iterative Subtractive Binning of Freshwater Chronoseries Metagenomes Recovers Nearly Complete Genomes from over Four Hundred Novel Species.</title>
        <authorList>
            <person name="Rodriguez-R L.M."/>
            <person name="Tsementzi D."/>
            <person name="Luo C."/>
            <person name="Konstantinidis K.T."/>
        </authorList>
    </citation>
    <scope>NUCLEOTIDE SEQUENCE [LARGE SCALE GENOMIC DNA]</scope>
    <source>
        <strain evidence="16">WB7_2B_003</strain>
        <strain evidence="13">WB7_6_001</strain>
        <strain evidence="14">WB8_1A_003</strain>
        <strain evidence="15">WB8_2A_004</strain>
    </source>
</reference>
<sequence>MLKLFIFIGLLTNICSYLYFSFPLPILFVNAFLLLFVYLFKEIKIEESSNKNNLIINNDSLLNKNLQEFFVNHLQEIVIIINKFNIITFANIPALNFFGNKLIGQNIGSELRIPDLLDAIDHNRQDKLIKKIDLEIKFPTYKYLKADIISAELENVIVIMRDYTEVKKSQDLRSDFVANVSHELKTPLTSIKGFLEVIESSAKDDPQMQKKSIKIMQNQANKMQILIDDLLMLNRIEQQEHIKLRDKVSINEVLKEVISNCTELVNEKSINIKFINSKKDFLVKGDKEKLNILFKNILDNAIKYSSPNTEISLEANLKNGKVLIVIHDQGIGIPKKDIPRITERFYRSDNGKKLKIEGTGIGLSIVKHIINQHEGELRISSIEGKGSTFTVELNEFNNS</sequence>
<evidence type="ECO:0000256" key="3">
    <source>
        <dbReference type="ARBA" id="ARBA00012438"/>
    </source>
</evidence>
<evidence type="ECO:0000313" key="15">
    <source>
        <dbReference type="EMBL" id="NCU52745.1"/>
    </source>
</evidence>
<dbReference type="EMBL" id="RGOB01000003">
    <property type="protein sequence ID" value="NCU52745.1"/>
    <property type="molecule type" value="Genomic_DNA"/>
</dbReference>
<dbReference type="EMBL" id="RGMI01000004">
    <property type="protein sequence ID" value="NCU50212.1"/>
    <property type="molecule type" value="Genomic_DNA"/>
</dbReference>
<dbReference type="EC" id="2.7.13.3" evidence="3"/>
<dbReference type="InterPro" id="IPR004358">
    <property type="entry name" value="Sig_transdc_His_kin-like_C"/>
</dbReference>
<dbReference type="GO" id="GO:0016036">
    <property type="term" value="P:cellular response to phosphate starvation"/>
    <property type="evidence" value="ECO:0007669"/>
    <property type="project" value="TreeGrafter"/>
</dbReference>
<dbReference type="PRINTS" id="PR00344">
    <property type="entry name" value="BCTRLSENSOR"/>
</dbReference>
<dbReference type="PANTHER" id="PTHR45453">
    <property type="entry name" value="PHOSPHATE REGULON SENSOR PROTEIN PHOR"/>
    <property type="match status" value="1"/>
</dbReference>
<evidence type="ECO:0000256" key="9">
    <source>
        <dbReference type="ARBA" id="ARBA00022840"/>
    </source>
</evidence>
<keyword evidence="6" id="KW-0808">Transferase</keyword>
<dbReference type="InterPro" id="IPR036890">
    <property type="entry name" value="HATPase_C_sf"/>
</dbReference>
<comment type="subcellular location">
    <subcellularLocation>
        <location evidence="2">Cell membrane</location>
    </subcellularLocation>
</comment>
<dbReference type="GO" id="GO:0005524">
    <property type="term" value="F:ATP binding"/>
    <property type="evidence" value="ECO:0007669"/>
    <property type="project" value="UniProtKB-KW"/>
</dbReference>
<evidence type="ECO:0000256" key="10">
    <source>
        <dbReference type="ARBA" id="ARBA00023012"/>
    </source>
</evidence>
<keyword evidence="7" id="KW-0547">Nucleotide-binding</keyword>
<dbReference type="PANTHER" id="PTHR45453:SF1">
    <property type="entry name" value="PHOSPHATE REGULON SENSOR PROTEIN PHOR"/>
    <property type="match status" value="1"/>
</dbReference>
<evidence type="ECO:0000259" key="12">
    <source>
        <dbReference type="PROSITE" id="PS50109"/>
    </source>
</evidence>
<dbReference type="SMART" id="SM00388">
    <property type="entry name" value="HisKA"/>
    <property type="match status" value="1"/>
</dbReference>
<dbReference type="Proteomes" id="UP000699985">
    <property type="component" value="Unassembled WGS sequence"/>
</dbReference>
<dbReference type="AlphaFoldDB" id="A0A845S4I8"/>
<dbReference type="InterPro" id="IPR036097">
    <property type="entry name" value="HisK_dim/P_sf"/>
</dbReference>
<proteinExistence type="predicted"/>
<evidence type="ECO:0000256" key="2">
    <source>
        <dbReference type="ARBA" id="ARBA00004236"/>
    </source>
</evidence>
<dbReference type="GO" id="GO:0005886">
    <property type="term" value="C:plasma membrane"/>
    <property type="evidence" value="ECO:0007669"/>
    <property type="project" value="UniProtKB-SubCell"/>
</dbReference>
<dbReference type="Proteomes" id="UP000572953">
    <property type="component" value="Unassembled WGS sequence"/>
</dbReference>
<dbReference type="FunFam" id="1.10.287.130:FF:000008">
    <property type="entry name" value="Two-component sensor histidine kinase"/>
    <property type="match status" value="1"/>
</dbReference>